<feature type="transmembrane region" description="Helical" evidence="10">
    <location>
        <begin position="121"/>
        <end position="148"/>
    </location>
</feature>
<dbReference type="GO" id="GO:0048038">
    <property type="term" value="F:quinone binding"/>
    <property type="evidence" value="ECO:0007669"/>
    <property type="project" value="UniProtKB-KW"/>
</dbReference>
<dbReference type="EMBL" id="RFFH01000021">
    <property type="protein sequence ID" value="RMI28483.1"/>
    <property type="molecule type" value="Genomic_DNA"/>
</dbReference>
<sequence length="186" mass="20285">MITAPARSAWVLLICGLLGWLASVVLTVERFELYTDPGYQPSCNVNAVLSCGSVMSSPQAAEFGFPNPLIGIVGFSVVMTVAVLAVANVGLPRWFWGGLWAGLVLGVGFIGWLISQSLYRIHALCPYCMVVWTVTPLLVALVTGLLWARPVGLPGLLVEWRWTMLAVYYAVVVVLVFLQFPWSELV</sequence>
<evidence type="ECO:0000259" key="11">
    <source>
        <dbReference type="SMART" id="SM00756"/>
    </source>
</evidence>
<evidence type="ECO:0000256" key="5">
    <source>
        <dbReference type="ARBA" id="ARBA00022989"/>
    </source>
</evidence>
<dbReference type="SMART" id="SM00756">
    <property type="entry name" value="VKc"/>
    <property type="match status" value="1"/>
</dbReference>
<comment type="subcellular location">
    <subcellularLocation>
        <location evidence="1">Membrane</location>
        <topology evidence="1">Multi-pass membrane protein</topology>
    </subcellularLocation>
</comment>
<evidence type="ECO:0000256" key="10">
    <source>
        <dbReference type="SAM" id="Phobius"/>
    </source>
</evidence>
<dbReference type="GO" id="GO:0016491">
    <property type="term" value="F:oxidoreductase activity"/>
    <property type="evidence" value="ECO:0007669"/>
    <property type="project" value="UniProtKB-KW"/>
</dbReference>
<evidence type="ECO:0000256" key="2">
    <source>
        <dbReference type="ARBA" id="ARBA00006214"/>
    </source>
</evidence>
<evidence type="ECO:0000256" key="6">
    <source>
        <dbReference type="ARBA" id="ARBA00023002"/>
    </source>
</evidence>
<dbReference type="GO" id="GO:0016020">
    <property type="term" value="C:membrane"/>
    <property type="evidence" value="ECO:0007669"/>
    <property type="project" value="UniProtKB-SubCell"/>
</dbReference>
<accession>A0A3M2KW74</accession>
<evidence type="ECO:0000256" key="3">
    <source>
        <dbReference type="ARBA" id="ARBA00022692"/>
    </source>
</evidence>
<comment type="caution">
    <text evidence="12">The sequence shown here is derived from an EMBL/GenBank/DDBJ whole genome shotgun (WGS) entry which is preliminary data.</text>
</comment>
<feature type="domain" description="Vitamin K epoxide reductase" evidence="11">
    <location>
        <begin position="5"/>
        <end position="146"/>
    </location>
</feature>
<dbReference type="InterPro" id="IPR041714">
    <property type="entry name" value="VKOR_Actinobacteria"/>
</dbReference>
<keyword evidence="8" id="KW-1015">Disulfide bond</keyword>
<keyword evidence="6" id="KW-0560">Oxidoreductase</keyword>
<protein>
    <submittedName>
        <fullName evidence="12">Vitamin K epoxide reductase family protein</fullName>
    </submittedName>
</protein>
<evidence type="ECO:0000256" key="8">
    <source>
        <dbReference type="ARBA" id="ARBA00023157"/>
    </source>
</evidence>
<dbReference type="RefSeq" id="WP_122191557.1">
    <property type="nucleotide sequence ID" value="NZ_RFFH01000021.1"/>
</dbReference>
<evidence type="ECO:0000313" key="13">
    <source>
        <dbReference type="Proteomes" id="UP000279275"/>
    </source>
</evidence>
<evidence type="ECO:0000256" key="7">
    <source>
        <dbReference type="ARBA" id="ARBA00023136"/>
    </source>
</evidence>
<feature type="transmembrane region" description="Helical" evidence="10">
    <location>
        <begin position="160"/>
        <end position="180"/>
    </location>
</feature>
<comment type="similarity">
    <text evidence="2">Belongs to the VKOR family.</text>
</comment>
<dbReference type="AlphaFoldDB" id="A0A3M2KW74"/>
<dbReference type="CDD" id="cd12922">
    <property type="entry name" value="VKOR_5"/>
    <property type="match status" value="1"/>
</dbReference>
<feature type="transmembrane region" description="Helical" evidence="10">
    <location>
        <begin position="69"/>
        <end position="87"/>
    </location>
</feature>
<evidence type="ECO:0000313" key="12">
    <source>
        <dbReference type="EMBL" id="RMI28483.1"/>
    </source>
</evidence>
<keyword evidence="7 10" id="KW-0472">Membrane</keyword>
<keyword evidence="13" id="KW-1185">Reference proteome</keyword>
<dbReference type="Proteomes" id="UP000279275">
    <property type="component" value="Unassembled WGS sequence"/>
</dbReference>
<reference evidence="12 13" key="1">
    <citation type="submission" date="2018-10" db="EMBL/GenBank/DDBJ databases">
        <title>Isolation from cow dung.</title>
        <authorList>
            <person name="Ling L."/>
        </authorList>
    </citation>
    <scope>NUCLEOTIDE SEQUENCE [LARGE SCALE GENOMIC DNA]</scope>
    <source>
        <strain evidence="12 13">NEAU-LL90</strain>
    </source>
</reference>
<feature type="transmembrane region" description="Helical" evidence="10">
    <location>
        <begin position="94"/>
        <end position="115"/>
    </location>
</feature>
<evidence type="ECO:0000256" key="1">
    <source>
        <dbReference type="ARBA" id="ARBA00004141"/>
    </source>
</evidence>
<dbReference type="InterPro" id="IPR012932">
    <property type="entry name" value="VKOR"/>
</dbReference>
<proteinExistence type="inferred from homology"/>
<keyword evidence="3 10" id="KW-0812">Transmembrane</keyword>
<keyword evidence="4" id="KW-0874">Quinone</keyword>
<organism evidence="12 13">
    <name type="scientific">Nocardia stercoris</name>
    <dbReference type="NCBI Taxonomy" id="2483361"/>
    <lineage>
        <taxon>Bacteria</taxon>
        <taxon>Bacillati</taxon>
        <taxon>Actinomycetota</taxon>
        <taxon>Actinomycetes</taxon>
        <taxon>Mycobacteriales</taxon>
        <taxon>Nocardiaceae</taxon>
        <taxon>Nocardia</taxon>
    </lineage>
</organism>
<name>A0A3M2KW74_9NOCA</name>
<keyword evidence="9" id="KW-0676">Redox-active center</keyword>
<evidence type="ECO:0000256" key="4">
    <source>
        <dbReference type="ARBA" id="ARBA00022719"/>
    </source>
</evidence>
<gene>
    <name evidence="12" type="ORF">EBN03_30165</name>
</gene>
<dbReference type="OrthoDB" id="9783799at2"/>
<dbReference type="Pfam" id="PF07884">
    <property type="entry name" value="VKOR"/>
    <property type="match status" value="1"/>
</dbReference>
<keyword evidence="5 10" id="KW-1133">Transmembrane helix</keyword>
<evidence type="ECO:0000256" key="9">
    <source>
        <dbReference type="ARBA" id="ARBA00023284"/>
    </source>
</evidence>
<dbReference type="InterPro" id="IPR038354">
    <property type="entry name" value="VKOR_sf"/>
</dbReference>
<dbReference type="Gene3D" id="1.20.1440.130">
    <property type="entry name" value="VKOR domain"/>
    <property type="match status" value="1"/>
</dbReference>